<protein>
    <submittedName>
        <fullName evidence="1">Uncharacterized protein</fullName>
    </submittedName>
</protein>
<accession>A0A0E9PFW5</accession>
<evidence type="ECO:0000313" key="1">
    <source>
        <dbReference type="EMBL" id="JAH03177.1"/>
    </source>
</evidence>
<proteinExistence type="predicted"/>
<dbReference type="AlphaFoldDB" id="A0A0E9PFW5"/>
<reference evidence="1" key="2">
    <citation type="journal article" date="2015" name="Fish Shellfish Immunol.">
        <title>Early steps in the European eel (Anguilla anguilla)-Vibrio vulnificus interaction in the gills: Role of the RtxA13 toxin.</title>
        <authorList>
            <person name="Callol A."/>
            <person name="Pajuelo D."/>
            <person name="Ebbesson L."/>
            <person name="Teles M."/>
            <person name="MacKenzie S."/>
            <person name="Amaro C."/>
        </authorList>
    </citation>
    <scope>NUCLEOTIDE SEQUENCE</scope>
</reference>
<organism evidence="1">
    <name type="scientific">Anguilla anguilla</name>
    <name type="common">European freshwater eel</name>
    <name type="synonym">Muraena anguilla</name>
    <dbReference type="NCBI Taxonomy" id="7936"/>
    <lineage>
        <taxon>Eukaryota</taxon>
        <taxon>Metazoa</taxon>
        <taxon>Chordata</taxon>
        <taxon>Craniata</taxon>
        <taxon>Vertebrata</taxon>
        <taxon>Euteleostomi</taxon>
        <taxon>Actinopterygii</taxon>
        <taxon>Neopterygii</taxon>
        <taxon>Teleostei</taxon>
        <taxon>Anguilliformes</taxon>
        <taxon>Anguillidae</taxon>
        <taxon>Anguilla</taxon>
    </lineage>
</organism>
<dbReference type="EMBL" id="GBXM01105400">
    <property type="protein sequence ID" value="JAH03177.1"/>
    <property type="molecule type" value="Transcribed_RNA"/>
</dbReference>
<sequence length="29" mass="3258">MLATRRLQVYFPSGQGTALRQSTKSDCQN</sequence>
<name>A0A0E9PFW5_ANGAN</name>
<reference evidence="1" key="1">
    <citation type="submission" date="2014-11" db="EMBL/GenBank/DDBJ databases">
        <authorList>
            <person name="Amaro Gonzalez C."/>
        </authorList>
    </citation>
    <scope>NUCLEOTIDE SEQUENCE</scope>
</reference>